<reference evidence="3 4" key="1">
    <citation type="submission" date="2017-07" db="EMBL/GenBank/DDBJ databases">
        <title>Draft whole genome sequences of clinical Proprionibacteriaceae strains.</title>
        <authorList>
            <person name="Bernier A.-M."/>
            <person name="Bernard K."/>
            <person name="Domingo M.-C."/>
        </authorList>
    </citation>
    <scope>NUCLEOTIDE SEQUENCE [LARGE SCALE GENOMIC DNA]</scope>
    <source>
        <strain evidence="2 3">NML 150081</strain>
        <strain evidence="1 4">NML 160184</strain>
    </source>
</reference>
<comment type="caution">
    <text evidence="2">The sequence shown here is derived from an EMBL/GenBank/DDBJ whole genome shotgun (WGS) entry which is preliminary data.</text>
</comment>
<dbReference type="EMBL" id="NMVJ01000010">
    <property type="protein sequence ID" value="OYN89172.1"/>
    <property type="molecule type" value="Genomic_DNA"/>
</dbReference>
<evidence type="ECO:0000313" key="3">
    <source>
        <dbReference type="Proteomes" id="UP000216300"/>
    </source>
</evidence>
<organism evidence="2 3">
    <name type="scientific">Parenemella sanctibonifatiensis</name>
    <dbReference type="NCBI Taxonomy" id="2016505"/>
    <lineage>
        <taxon>Bacteria</taxon>
        <taxon>Bacillati</taxon>
        <taxon>Actinomycetota</taxon>
        <taxon>Actinomycetes</taxon>
        <taxon>Propionibacteriales</taxon>
        <taxon>Propionibacteriaceae</taxon>
        <taxon>Parenemella</taxon>
    </lineage>
</organism>
<keyword evidence="3" id="KW-1185">Reference proteome</keyword>
<accession>A0A255EIB2</accession>
<evidence type="ECO:0000313" key="2">
    <source>
        <dbReference type="EMBL" id="OYN89172.1"/>
    </source>
</evidence>
<proteinExistence type="predicted"/>
<evidence type="ECO:0000313" key="1">
    <source>
        <dbReference type="EMBL" id="OYN87683.1"/>
    </source>
</evidence>
<dbReference type="Proteomes" id="UP000216300">
    <property type="component" value="Unassembled WGS sequence"/>
</dbReference>
<name>A0A255EIB2_9ACTN</name>
<dbReference type="InterPro" id="IPR027417">
    <property type="entry name" value="P-loop_NTPase"/>
</dbReference>
<dbReference type="AlphaFoldDB" id="A0A255EIB2"/>
<keyword evidence="2" id="KW-0808">Transferase</keyword>
<evidence type="ECO:0000313" key="4">
    <source>
        <dbReference type="Proteomes" id="UP000216533"/>
    </source>
</evidence>
<dbReference type="EMBL" id="NMVI01000016">
    <property type="protein sequence ID" value="OYN87683.1"/>
    <property type="molecule type" value="Genomic_DNA"/>
</dbReference>
<dbReference type="Pfam" id="PF13671">
    <property type="entry name" value="AAA_33"/>
    <property type="match status" value="1"/>
</dbReference>
<dbReference type="Gene3D" id="3.40.50.300">
    <property type="entry name" value="P-loop containing nucleotide triphosphate hydrolases"/>
    <property type="match status" value="1"/>
</dbReference>
<dbReference type="OrthoDB" id="9811893at2"/>
<sequence>MASGKSTVAELLASRFERSVHVRGDSFRRMIVNGRQEMTLHPSDEATAQLKLRYDMAAAVADQWAAAGYDAIVQDVIIGAHLQHFIDAIATPQRHLVVLSPSVSALEWREQQRHKAGYVYFSPGAMDQVLRQETQQIGYWLDSSAQSPSETVDEILANLDLARV</sequence>
<dbReference type="Proteomes" id="UP000216533">
    <property type="component" value="Unassembled WGS sequence"/>
</dbReference>
<protein>
    <submittedName>
        <fullName evidence="2">Phosphotransferase</fullName>
    </submittedName>
</protein>
<dbReference type="SUPFAM" id="SSF52540">
    <property type="entry name" value="P-loop containing nucleoside triphosphate hydrolases"/>
    <property type="match status" value="1"/>
</dbReference>
<gene>
    <name evidence="2" type="ORF">CGZ91_12240</name>
    <name evidence="1" type="ORF">CGZ92_07530</name>
</gene>
<dbReference type="GO" id="GO:0016740">
    <property type="term" value="F:transferase activity"/>
    <property type="evidence" value="ECO:0007669"/>
    <property type="project" value="UniProtKB-KW"/>
</dbReference>
<accession>A0A255EHT0</accession>